<sequence>MISRLALPSSAPPWIPDAFIINHHNHNYQQQQPLQRQLENYNNHTSPPRQGARARHRVGCVRFANNSDWLCYNLSVHNWDLSGYNVLTFSEMTCPSIGHGDLSLVGTGVQSHGSQDSAHACGDWTDSRTHSVLMLGQVTQECPVPGRRACVRLRNDNGLWGGPNGQRVDMEEERPTPTVWCTAHNTRLGVFREIFNYLVRGFAQC</sequence>
<accession>A0A3S0Z4J2</accession>
<name>A0A3S0Z4J2_ELYCH</name>
<dbReference type="Proteomes" id="UP000271974">
    <property type="component" value="Unassembled WGS sequence"/>
</dbReference>
<protein>
    <submittedName>
        <fullName evidence="1">Uncharacterized protein</fullName>
    </submittedName>
</protein>
<evidence type="ECO:0000313" key="1">
    <source>
        <dbReference type="EMBL" id="RUS70544.1"/>
    </source>
</evidence>
<proteinExistence type="predicted"/>
<dbReference type="EMBL" id="RQTK01001383">
    <property type="protein sequence ID" value="RUS70544.1"/>
    <property type="molecule type" value="Genomic_DNA"/>
</dbReference>
<keyword evidence="2" id="KW-1185">Reference proteome</keyword>
<comment type="caution">
    <text evidence="1">The sequence shown here is derived from an EMBL/GenBank/DDBJ whole genome shotgun (WGS) entry which is preliminary data.</text>
</comment>
<reference evidence="1 2" key="1">
    <citation type="submission" date="2019-01" db="EMBL/GenBank/DDBJ databases">
        <title>A draft genome assembly of the solar-powered sea slug Elysia chlorotica.</title>
        <authorList>
            <person name="Cai H."/>
            <person name="Li Q."/>
            <person name="Fang X."/>
            <person name="Li J."/>
            <person name="Curtis N.E."/>
            <person name="Altenburger A."/>
            <person name="Shibata T."/>
            <person name="Feng M."/>
            <person name="Maeda T."/>
            <person name="Schwartz J.A."/>
            <person name="Shigenobu S."/>
            <person name="Lundholm N."/>
            <person name="Nishiyama T."/>
            <person name="Yang H."/>
            <person name="Hasebe M."/>
            <person name="Li S."/>
            <person name="Pierce S.K."/>
            <person name="Wang J."/>
        </authorList>
    </citation>
    <scope>NUCLEOTIDE SEQUENCE [LARGE SCALE GENOMIC DNA]</scope>
    <source>
        <strain evidence="1">EC2010</strain>
        <tissue evidence="1">Whole organism of an adult</tissue>
    </source>
</reference>
<gene>
    <name evidence="1" type="ORF">EGW08_021687</name>
</gene>
<dbReference type="AlphaFoldDB" id="A0A3S0Z4J2"/>
<evidence type="ECO:0000313" key="2">
    <source>
        <dbReference type="Proteomes" id="UP000271974"/>
    </source>
</evidence>
<organism evidence="1 2">
    <name type="scientific">Elysia chlorotica</name>
    <name type="common">Eastern emerald elysia</name>
    <name type="synonym">Sea slug</name>
    <dbReference type="NCBI Taxonomy" id="188477"/>
    <lineage>
        <taxon>Eukaryota</taxon>
        <taxon>Metazoa</taxon>
        <taxon>Spiralia</taxon>
        <taxon>Lophotrochozoa</taxon>
        <taxon>Mollusca</taxon>
        <taxon>Gastropoda</taxon>
        <taxon>Heterobranchia</taxon>
        <taxon>Euthyneura</taxon>
        <taxon>Panpulmonata</taxon>
        <taxon>Sacoglossa</taxon>
        <taxon>Placobranchoidea</taxon>
        <taxon>Plakobranchidae</taxon>
        <taxon>Elysia</taxon>
    </lineage>
</organism>